<evidence type="ECO:0000313" key="3">
    <source>
        <dbReference type="Proteomes" id="UP000276437"/>
    </source>
</evidence>
<dbReference type="InterPro" id="IPR010898">
    <property type="entry name" value="Hpre_diP_synth_I"/>
</dbReference>
<feature type="transmembrane region" description="Helical" evidence="1">
    <location>
        <begin position="111"/>
        <end position="135"/>
    </location>
</feature>
<organism evidence="2 3">
    <name type="scientific">Methylomusa anaerophila</name>
    <dbReference type="NCBI Taxonomy" id="1930071"/>
    <lineage>
        <taxon>Bacteria</taxon>
        <taxon>Bacillati</taxon>
        <taxon>Bacillota</taxon>
        <taxon>Negativicutes</taxon>
        <taxon>Selenomonadales</taxon>
        <taxon>Sporomusaceae</taxon>
        <taxon>Methylomusa</taxon>
    </lineage>
</organism>
<dbReference type="Proteomes" id="UP000276437">
    <property type="component" value="Chromosome"/>
</dbReference>
<feature type="transmembrane region" description="Helical" evidence="1">
    <location>
        <begin position="63"/>
        <end position="80"/>
    </location>
</feature>
<evidence type="ECO:0000256" key="1">
    <source>
        <dbReference type="SAM" id="Phobius"/>
    </source>
</evidence>
<dbReference type="KEGG" id="mana:MAMMFC1_00392"/>
<dbReference type="AlphaFoldDB" id="A0A348AFB0"/>
<accession>A0A348AFB0</accession>
<keyword evidence="1" id="KW-1133">Transmembrane helix</keyword>
<keyword evidence="1" id="KW-0812">Transmembrane</keyword>
<keyword evidence="1" id="KW-0472">Membrane</keyword>
<feature type="transmembrane region" description="Helical" evidence="1">
    <location>
        <begin position="12"/>
        <end position="29"/>
    </location>
</feature>
<protein>
    <submittedName>
        <fullName evidence="2">Heptaprenyl diphosphate synthase component I</fullName>
    </submittedName>
</protein>
<dbReference type="Gene3D" id="1.10.1760.20">
    <property type="match status" value="1"/>
</dbReference>
<dbReference type="EMBL" id="AP018449">
    <property type="protein sequence ID" value="BBB89758.1"/>
    <property type="molecule type" value="Genomic_DNA"/>
</dbReference>
<dbReference type="Pfam" id="PF07456">
    <property type="entry name" value="Hpre_diP_synt_I"/>
    <property type="match status" value="1"/>
</dbReference>
<sequence length="176" mass="19092">MNRGYLMSNTRRIVLLALLVAIAGILHVMEGWLPLLLPLPGAKLGLANIVSLYAIVVFTWRDALYIAVVRVILGSLFSGALFGPAFVMSMGGALTSLAVMTYSYNRFRGMFSVVGVSMLGATVHNIAQVVFASILVSSASLLWYTPYLILFAVPTGFFTGAVVIYLLDKAPMQLRR</sequence>
<name>A0A348AFB0_9FIRM</name>
<dbReference type="PIRSF" id="PIRSF027391">
    <property type="entry name" value="Hpre_diP_synt_I"/>
    <property type="match status" value="1"/>
</dbReference>
<keyword evidence="3" id="KW-1185">Reference proteome</keyword>
<evidence type="ECO:0000313" key="2">
    <source>
        <dbReference type="EMBL" id="BBB89758.1"/>
    </source>
</evidence>
<feature type="transmembrane region" description="Helical" evidence="1">
    <location>
        <begin position="147"/>
        <end position="167"/>
    </location>
</feature>
<dbReference type="InterPro" id="IPR014535">
    <property type="entry name" value="Hpre_diP_synt_I"/>
</dbReference>
<proteinExistence type="predicted"/>
<gene>
    <name evidence="2" type="ORF">MAMMFC1_00392</name>
</gene>
<reference evidence="2 3" key="1">
    <citation type="journal article" date="2018" name="Int. J. Syst. Evol. Microbiol.">
        <title>Methylomusa anaerophila gen. nov., sp. nov., an anaerobic methanol-utilizing bacterium isolated from a microbial fuel cell.</title>
        <authorList>
            <person name="Amano N."/>
            <person name="Yamamuro A."/>
            <person name="Miyahara M."/>
            <person name="Kouzuma A."/>
            <person name="Abe T."/>
            <person name="Watanabe K."/>
        </authorList>
    </citation>
    <scope>NUCLEOTIDE SEQUENCE [LARGE SCALE GENOMIC DNA]</scope>
    <source>
        <strain evidence="2 3">MMFC1</strain>
    </source>
</reference>